<evidence type="ECO:0000313" key="2">
    <source>
        <dbReference type="EMBL" id="ADJ45434.1"/>
    </source>
</evidence>
<sequence>MTNAFLPLLVGKDDAVPPGVRMTLVGQEDSEQSMPSDDFLTDTLDLLDKPDAKELVVERARFIRDAVATGFHDHVLAMISGSSPFRQRSCPASSATRSRLKTSPSTIRCATWPR</sequence>
<dbReference type="KEGG" id="amd:AMED_3651"/>
<protein>
    <submittedName>
        <fullName evidence="2">Uncharacterized protein</fullName>
    </submittedName>
</protein>
<gene>
    <name evidence="2" type="ordered locus">AMED_3651</name>
</gene>
<name>A0A0H3D7D8_AMYMU</name>
<evidence type="ECO:0000256" key="1">
    <source>
        <dbReference type="SAM" id="MobiDB-lite"/>
    </source>
</evidence>
<evidence type="ECO:0000313" key="3">
    <source>
        <dbReference type="Proteomes" id="UP000000328"/>
    </source>
</evidence>
<dbReference type="AlphaFoldDB" id="A0A0H3D7D8"/>
<feature type="region of interest" description="Disordered" evidence="1">
    <location>
        <begin position="87"/>
        <end position="106"/>
    </location>
</feature>
<accession>A0A0H3D7D8</accession>
<reference evidence="2 3" key="1">
    <citation type="journal article" date="2010" name="Cell Res.">
        <title>Complete genome sequence of the rifamycin SV-producing Amycolatopsis mediterranei U32 revealed its genetic characteristics in phylogeny and metabolism.</title>
        <authorList>
            <person name="Zhao W."/>
            <person name="Zhong Y."/>
            <person name="Yuan H."/>
            <person name="Wang J."/>
            <person name="Zheng H."/>
            <person name="Wang Y."/>
            <person name="Cen X."/>
            <person name="Xu F."/>
            <person name="Bai J."/>
            <person name="Han X."/>
            <person name="Lu G."/>
            <person name="Zhu Y."/>
            <person name="Shao Z."/>
            <person name="Yan H."/>
            <person name="Li C."/>
            <person name="Peng N."/>
            <person name="Zhang Z."/>
            <person name="Zhang Y."/>
            <person name="Lin W."/>
            <person name="Fan Y."/>
            <person name="Qin Z."/>
            <person name="Hu Y."/>
            <person name="Zhu B."/>
            <person name="Wang S."/>
            <person name="Ding X."/>
            <person name="Zhao G.P."/>
        </authorList>
    </citation>
    <scope>NUCLEOTIDE SEQUENCE [LARGE SCALE GENOMIC DNA]</scope>
    <source>
        <strain evidence="3">U-32</strain>
    </source>
</reference>
<proteinExistence type="predicted"/>
<dbReference type="OrthoDB" id="9810734at2"/>
<dbReference type="HOGENOM" id="CLU_2115863_0_0_11"/>
<dbReference type="EMBL" id="CP002000">
    <property type="protein sequence ID" value="ADJ45434.1"/>
    <property type="molecule type" value="Genomic_DNA"/>
</dbReference>
<dbReference type="PATRIC" id="fig|749927.5.peg.3774"/>
<dbReference type="eggNOG" id="COG3967">
    <property type="taxonomic scope" value="Bacteria"/>
</dbReference>
<dbReference type="Proteomes" id="UP000000328">
    <property type="component" value="Chromosome"/>
</dbReference>
<dbReference type="GeneID" id="92871402"/>
<organism evidence="2 3">
    <name type="scientific">Amycolatopsis mediterranei (strain U-32)</name>
    <dbReference type="NCBI Taxonomy" id="749927"/>
    <lineage>
        <taxon>Bacteria</taxon>
        <taxon>Bacillati</taxon>
        <taxon>Actinomycetota</taxon>
        <taxon>Actinomycetes</taxon>
        <taxon>Pseudonocardiales</taxon>
        <taxon>Pseudonocardiaceae</taxon>
        <taxon>Amycolatopsis</taxon>
    </lineage>
</organism>
<dbReference type="RefSeq" id="WP_013225506.1">
    <property type="nucleotide sequence ID" value="NC_014318.1"/>
</dbReference>